<protein>
    <submittedName>
        <fullName evidence="1">Phage protein D</fullName>
    </submittedName>
</protein>
<keyword evidence="2" id="KW-1185">Reference proteome</keyword>
<comment type="caution">
    <text evidence="1">The sequence shown here is derived from an EMBL/GenBank/DDBJ whole genome shotgun (WGS) entry which is preliminary data.</text>
</comment>
<dbReference type="EMBL" id="LFTY01000001">
    <property type="protein sequence ID" value="KMW60800.1"/>
    <property type="molecule type" value="Genomic_DNA"/>
</dbReference>
<dbReference type="PATRIC" id="fig|1675527.3.peg.1027"/>
<organism evidence="1 2">
    <name type="scientific">Candidatus Rhodobacter oscarellae</name>
    <dbReference type="NCBI Taxonomy" id="1675527"/>
    <lineage>
        <taxon>Bacteria</taxon>
        <taxon>Pseudomonadati</taxon>
        <taxon>Pseudomonadota</taxon>
        <taxon>Alphaproteobacteria</taxon>
        <taxon>Rhodobacterales</taxon>
        <taxon>Rhodobacter group</taxon>
        <taxon>Rhodobacter</taxon>
    </lineage>
</organism>
<dbReference type="Proteomes" id="UP000037178">
    <property type="component" value="Unassembled WGS sequence"/>
</dbReference>
<evidence type="ECO:0000313" key="1">
    <source>
        <dbReference type="EMBL" id="KMW60800.1"/>
    </source>
</evidence>
<sequence>MTPDFKVIAAGINITSQIEDRLLSLVVKDEAGFKSDTVEITLDDRDNAIELPLPGAPLIVFMGYKETFLAPMGVFTADEVVAKGPPDRVTIRGKAVNLGGSIKEQKTRNWDDKTIDDIVGTIAGEHDLEPKVAEELKPFLYEHLDQTDESDINFLTRIAKDHDAIATVKGEALLFIGKGEGKTASGIPMIPRPITKSGELRWSMTLASRGNFKAVEAHWHNEETGQKETVTAGEGSPVKRLRHVHSTKAEAEKAAKAKLDEFKRGDDTLSITMPGDPTVAAEGQIIALGFRIGVSGLWSVTSARHQISGGGFTTSIETEKPKK</sequence>
<dbReference type="AlphaFoldDB" id="A0A0J9EDK8"/>
<name>A0A0J9EDK8_9RHOB</name>
<dbReference type="STRING" id="1675527.AIOL_000965"/>
<dbReference type="OrthoDB" id="4070623at2"/>
<evidence type="ECO:0000313" key="2">
    <source>
        <dbReference type="Proteomes" id="UP000037178"/>
    </source>
</evidence>
<accession>A0A0J9EDK8</accession>
<dbReference type="Pfam" id="PF05954">
    <property type="entry name" value="Phage_GPD"/>
    <property type="match status" value="1"/>
</dbReference>
<proteinExistence type="predicted"/>
<dbReference type="RefSeq" id="WP_049641837.1">
    <property type="nucleotide sequence ID" value="NZ_LFTY01000001.1"/>
</dbReference>
<reference evidence="1 2" key="1">
    <citation type="submission" date="2015-06" db="EMBL/GenBank/DDBJ databases">
        <title>Draft genome sequence of an Alphaproteobacteria species associated to the Mediterranean sponge Oscarella lobularis.</title>
        <authorList>
            <person name="Jourda C."/>
            <person name="Santini S."/>
            <person name="Claverie J.-M."/>
        </authorList>
    </citation>
    <scope>NUCLEOTIDE SEQUENCE [LARGE SCALE GENOMIC DNA]</scope>
    <source>
        <strain evidence="1">IGS</strain>
    </source>
</reference>
<gene>
    <name evidence="1" type="ORF">AIOL_000965</name>
</gene>
<dbReference type="SUPFAM" id="SSF69279">
    <property type="entry name" value="Phage tail proteins"/>
    <property type="match status" value="1"/>
</dbReference>